<organism evidence="2 3">
    <name type="scientific">Novosphingobium barchaimii LL02</name>
    <dbReference type="NCBI Taxonomy" id="1114963"/>
    <lineage>
        <taxon>Bacteria</taxon>
        <taxon>Pseudomonadati</taxon>
        <taxon>Pseudomonadota</taxon>
        <taxon>Alphaproteobacteria</taxon>
        <taxon>Sphingomonadales</taxon>
        <taxon>Sphingomonadaceae</taxon>
        <taxon>Novosphingobium</taxon>
    </lineage>
</organism>
<dbReference type="Proteomes" id="UP000052268">
    <property type="component" value="Unassembled WGS sequence"/>
</dbReference>
<evidence type="ECO:0008006" key="4">
    <source>
        <dbReference type="Google" id="ProtNLM"/>
    </source>
</evidence>
<evidence type="ECO:0000313" key="2">
    <source>
        <dbReference type="EMBL" id="KMS51171.1"/>
    </source>
</evidence>
<dbReference type="EMBL" id="JACU01000013">
    <property type="protein sequence ID" value="KMS51171.1"/>
    <property type="molecule type" value="Genomic_DNA"/>
</dbReference>
<evidence type="ECO:0000256" key="1">
    <source>
        <dbReference type="SAM" id="Phobius"/>
    </source>
</evidence>
<comment type="caution">
    <text evidence="2">The sequence shown here is derived from an EMBL/GenBank/DDBJ whole genome shotgun (WGS) entry which is preliminary data.</text>
</comment>
<gene>
    <name evidence="2" type="ORF">V474_05300</name>
</gene>
<dbReference type="RefSeq" id="WP_059153419.1">
    <property type="nucleotide sequence ID" value="NZ_KQ130459.1"/>
</dbReference>
<feature type="transmembrane region" description="Helical" evidence="1">
    <location>
        <begin position="12"/>
        <end position="32"/>
    </location>
</feature>
<keyword evidence="1" id="KW-0812">Transmembrane</keyword>
<feature type="transmembrane region" description="Helical" evidence="1">
    <location>
        <begin position="38"/>
        <end position="55"/>
    </location>
</feature>
<dbReference type="PATRIC" id="fig|1114963.3.peg.4705"/>
<keyword evidence="1" id="KW-1133">Transmembrane helix</keyword>
<keyword evidence="3" id="KW-1185">Reference proteome</keyword>
<accession>A0A0J7XGK4</accession>
<protein>
    <recommendedName>
        <fullName evidence="4">DUF4175 domain-containing protein</fullName>
    </recommendedName>
</protein>
<dbReference type="AlphaFoldDB" id="A0A0J7XGK4"/>
<name>A0A0J7XGK4_9SPHN</name>
<keyword evidence="1" id="KW-0472">Membrane</keyword>
<proteinExistence type="predicted"/>
<sequence>MKRAKQSLRQVFAVPAVLAVLSLVGLIAALTGDGLRDVLSWIALGVPVLAVVWAMRFRRS</sequence>
<dbReference type="OrthoDB" id="8968524at2"/>
<evidence type="ECO:0000313" key="3">
    <source>
        <dbReference type="Proteomes" id="UP000052268"/>
    </source>
</evidence>
<reference evidence="2 3" key="1">
    <citation type="journal article" date="2015" name="G3 (Bethesda)">
        <title>Insights into Ongoing Evolution of the Hexachlorocyclohexane Catabolic Pathway from Comparative Genomics of Ten Sphingomonadaceae Strains.</title>
        <authorList>
            <person name="Pearce S.L."/>
            <person name="Oakeshott J.G."/>
            <person name="Pandey G."/>
        </authorList>
    </citation>
    <scope>NUCLEOTIDE SEQUENCE [LARGE SCALE GENOMIC DNA]</scope>
    <source>
        <strain evidence="2 3">LL02</strain>
    </source>
</reference>